<reference evidence="3" key="1">
    <citation type="submission" date="2023-08" db="EMBL/GenBank/DDBJ databases">
        <authorList>
            <person name="Chen Y."/>
            <person name="Shah S."/>
            <person name="Dougan E. K."/>
            <person name="Thang M."/>
            <person name="Chan C."/>
        </authorList>
    </citation>
    <scope>NUCLEOTIDE SEQUENCE</scope>
</reference>
<gene>
    <name evidence="3" type="ORF">EVOR1521_LOCUS2208</name>
</gene>
<dbReference type="EMBL" id="CAUJNA010000113">
    <property type="protein sequence ID" value="CAJ1372054.1"/>
    <property type="molecule type" value="Genomic_DNA"/>
</dbReference>
<feature type="transmembrane region" description="Helical" evidence="2">
    <location>
        <begin position="175"/>
        <end position="198"/>
    </location>
</feature>
<evidence type="ECO:0000256" key="2">
    <source>
        <dbReference type="SAM" id="Phobius"/>
    </source>
</evidence>
<feature type="compositionally biased region" description="Polar residues" evidence="1">
    <location>
        <begin position="313"/>
        <end position="324"/>
    </location>
</feature>
<evidence type="ECO:0000313" key="4">
    <source>
        <dbReference type="Proteomes" id="UP001178507"/>
    </source>
</evidence>
<sequence>MIAFEWLPLWIFWFGYNSLITSMTTYLMLWYVEIDLENKALLFPGIGDSLPRRGVDNLGEYVFCLQNDVNVASWSLDLNFRGICVEFDNYNVLGVANYSCLLLCFVLVFGSMLAVLLSRGADLRTGKYLAGKWDFERNSFYRCLVILLLMSPLSCMACAAYVSGTTLRTRAFVDLLQAFLYYGADSTLVTIASAYALLPSWHPRFDYHTDAFQHLRFRRTWYDVFCSSSIAFYQQLEEAILLAQSGSWQALRELLEEPNQAEELVRACEISDSLSTASSSATESTDAEAEASGSEAAAAMVPRSGQPLLWPRSASQVDSVASSR</sequence>
<proteinExistence type="predicted"/>
<keyword evidence="2" id="KW-1133">Transmembrane helix</keyword>
<feature type="region of interest" description="Disordered" evidence="1">
    <location>
        <begin position="275"/>
        <end position="324"/>
    </location>
</feature>
<evidence type="ECO:0000313" key="3">
    <source>
        <dbReference type="EMBL" id="CAJ1372054.1"/>
    </source>
</evidence>
<evidence type="ECO:0008006" key="5">
    <source>
        <dbReference type="Google" id="ProtNLM"/>
    </source>
</evidence>
<feature type="transmembrane region" description="Helical" evidence="2">
    <location>
        <begin position="95"/>
        <end position="118"/>
    </location>
</feature>
<feature type="transmembrane region" description="Helical" evidence="2">
    <location>
        <begin position="139"/>
        <end position="163"/>
    </location>
</feature>
<feature type="compositionally biased region" description="Low complexity" evidence="1">
    <location>
        <begin position="275"/>
        <end position="299"/>
    </location>
</feature>
<comment type="caution">
    <text evidence="3">The sequence shown here is derived from an EMBL/GenBank/DDBJ whole genome shotgun (WGS) entry which is preliminary data.</text>
</comment>
<keyword evidence="4" id="KW-1185">Reference proteome</keyword>
<protein>
    <recommendedName>
        <fullName evidence="5">Transmembrane protein</fullName>
    </recommendedName>
</protein>
<keyword evidence="2" id="KW-0812">Transmembrane</keyword>
<organism evidence="3 4">
    <name type="scientific">Effrenium voratum</name>
    <dbReference type="NCBI Taxonomy" id="2562239"/>
    <lineage>
        <taxon>Eukaryota</taxon>
        <taxon>Sar</taxon>
        <taxon>Alveolata</taxon>
        <taxon>Dinophyceae</taxon>
        <taxon>Suessiales</taxon>
        <taxon>Symbiodiniaceae</taxon>
        <taxon>Effrenium</taxon>
    </lineage>
</organism>
<dbReference type="Proteomes" id="UP001178507">
    <property type="component" value="Unassembled WGS sequence"/>
</dbReference>
<evidence type="ECO:0000256" key="1">
    <source>
        <dbReference type="SAM" id="MobiDB-lite"/>
    </source>
</evidence>
<keyword evidence="2" id="KW-0472">Membrane</keyword>
<dbReference type="AlphaFoldDB" id="A0AA36HPC9"/>
<accession>A0AA36HPC9</accession>
<name>A0AA36HPC9_9DINO</name>
<feature type="transmembrane region" description="Helical" evidence="2">
    <location>
        <begin position="7"/>
        <end position="32"/>
    </location>
</feature>